<keyword evidence="5 10" id="KW-0812">Transmembrane</keyword>
<feature type="transmembrane region" description="Helical" evidence="10">
    <location>
        <begin position="213"/>
        <end position="230"/>
    </location>
</feature>
<evidence type="ECO:0000256" key="8">
    <source>
        <dbReference type="ARBA" id="ARBA00022989"/>
    </source>
</evidence>
<keyword evidence="4" id="KW-0288">FMN</keyword>
<feature type="transmembrane region" description="Helical" evidence="10">
    <location>
        <begin position="186"/>
        <end position="206"/>
    </location>
</feature>
<feature type="transmembrane region" description="Helical" evidence="10">
    <location>
        <begin position="70"/>
        <end position="87"/>
    </location>
</feature>
<keyword evidence="8 10" id="KW-1133">Transmembrane helix</keyword>
<evidence type="ECO:0000256" key="3">
    <source>
        <dbReference type="ARBA" id="ARBA00022630"/>
    </source>
</evidence>
<evidence type="ECO:0000256" key="7">
    <source>
        <dbReference type="ARBA" id="ARBA00022982"/>
    </source>
</evidence>
<dbReference type="NCBIfam" id="TIGR01946">
    <property type="entry name" value="rnfD"/>
    <property type="match status" value="1"/>
</dbReference>
<organism evidence="11">
    <name type="scientific">bioreactor metagenome</name>
    <dbReference type="NCBI Taxonomy" id="1076179"/>
    <lineage>
        <taxon>unclassified sequences</taxon>
        <taxon>metagenomes</taxon>
        <taxon>ecological metagenomes</taxon>
    </lineage>
</organism>
<evidence type="ECO:0000256" key="6">
    <source>
        <dbReference type="ARBA" id="ARBA00022967"/>
    </source>
</evidence>
<feature type="transmembrane region" description="Helical" evidence="10">
    <location>
        <begin position="262"/>
        <end position="281"/>
    </location>
</feature>
<evidence type="ECO:0000313" key="11">
    <source>
        <dbReference type="EMBL" id="MPM61803.1"/>
    </source>
</evidence>
<evidence type="ECO:0000256" key="4">
    <source>
        <dbReference type="ARBA" id="ARBA00022643"/>
    </source>
</evidence>
<dbReference type="EMBL" id="VSSQ01018532">
    <property type="protein sequence ID" value="MPM61803.1"/>
    <property type="molecule type" value="Genomic_DNA"/>
</dbReference>
<sequence>MSLRISTGPHVLTKESTQTLMLDVLIALAPVTVAGVYLFGMKAAWVLCVSVISAILSEFIWQKLMKKKSTLSDLSAVVTGLILGLNLPSGAPLWMAAVGSAVSVILVKQLFGGIGHNFMNPAMFGRAFLLASWPARMTSFLLPERLLGSSQAAFGIDAASGATPLVPQKLGITPDIALSDLFLGNIPGSIGEVCKIAIIIGFVYLLVVKVISWHIPVFFVGTVALFTWLIGGDPLVAVLSGGVMFGAVFMATDYATNPMLKLGQSIFAVGCGAMVVIIRSWGNYPEGVTYAILFMNCVTPLIDRFTSRRVYGTVKKHG</sequence>
<evidence type="ECO:0000256" key="5">
    <source>
        <dbReference type="ARBA" id="ARBA00022692"/>
    </source>
</evidence>
<feature type="transmembrane region" description="Helical" evidence="10">
    <location>
        <begin position="236"/>
        <end position="255"/>
    </location>
</feature>
<dbReference type="InterPro" id="IPR011303">
    <property type="entry name" value="RnfD_bac"/>
</dbReference>
<dbReference type="InterPro" id="IPR004338">
    <property type="entry name" value="NqrB/RnfD"/>
</dbReference>
<evidence type="ECO:0000256" key="9">
    <source>
        <dbReference type="ARBA" id="ARBA00023136"/>
    </source>
</evidence>
<dbReference type="Pfam" id="PF03116">
    <property type="entry name" value="NQR2_RnfD_RnfE"/>
    <property type="match status" value="1"/>
</dbReference>
<dbReference type="AlphaFoldDB" id="A0A645BF52"/>
<dbReference type="PANTHER" id="PTHR30578:SF0">
    <property type="entry name" value="ION-TRANSLOCATING OXIDOREDUCTASE COMPLEX SUBUNIT D"/>
    <property type="match status" value="1"/>
</dbReference>
<proteinExistence type="inferred from homology"/>
<keyword evidence="3" id="KW-0285">Flavoprotein</keyword>
<keyword evidence="1" id="KW-0813">Transport</keyword>
<keyword evidence="2" id="KW-0597">Phosphoprotein</keyword>
<dbReference type="GO" id="GO:0055085">
    <property type="term" value="P:transmembrane transport"/>
    <property type="evidence" value="ECO:0007669"/>
    <property type="project" value="InterPro"/>
</dbReference>
<feature type="transmembrane region" description="Helical" evidence="10">
    <location>
        <begin position="20"/>
        <end position="38"/>
    </location>
</feature>
<evidence type="ECO:0000256" key="1">
    <source>
        <dbReference type="ARBA" id="ARBA00022448"/>
    </source>
</evidence>
<comment type="caution">
    <text evidence="11">The sequence shown here is derived from an EMBL/GenBank/DDBJ whole genome shotgun (WGS) entry which is preliminary data.</text>
</comment>
<feature type="transmembrane region" description="Helical" evidence="10">
    <location>
        <begin position="44"/>
        <end position="61"/>
    </location>
</feature>
<evidence type="ECO:0000256" key="2">
    <source>
        <dbReference type="ARBA" id="ARBA00022553"/>
    </source>
</evidence>
<keyword evidence="6" id="KW-1278">Translocase</keyword>
<dbReference type="GO" id="GO:0022900">
    <property type="term" value="P:electron transport chain"/>
    <property type="evidence" value="ECO:0007669"/>
    <property type="project" value="InterPro"/>
</dbReference>
<accession>A0A645BF52</accession>
<evidence type="ECO:0000256" key="10">
    <source>
        <dbReference type="SAM" id="Phobius"/>
    </source>
</evidence>
<dbReference type="HAMAP" id="MF_00462">
    <property type="entry name" value="RsxD_RnfD"/>
    <property type="match status" value="1"/>
</dbReference>
<protein>
    <submittedName>
        <fullName evidence="11">Electron transport complex subunit RsxD</fullName>
    </submittedName>
</protein>
<keyword evidence="9 10" id="KW-0472">Membrane</keyword>
<name>A0A645BF52_9ZZZZ</name>
<dbReference type="GO" id="GO:0005886">
    <property type="term" value="C:plasma membrane"/>
    <property type="evidence" value="ECO:0007669"/>
    <property type="project" value="TreeGrafter"/>
</dbReference>
<dbReference type="PANTHER" id="PTHR30578">
    <property type="entry name" value="ELECTRON TRANSPORT COMPLEX PROTEIN RNFD"/>
    <property type="match status" value="1"/>
</dbReference>
<keyword evidence="7" id="KW-0249">Electron transport</keyword>
<gene>
    <name evidence="11" type="primary">rsxD_16</name>
    <name evidence="11" type="ORF">SDC9_108666</name>
</gene>
<reference evidence="11" key="1">
    <citation type="submission" date="2019-08" db="EMBL/GenBank/DDBJ databases">
        <authorList>
            <person name="Kucharzyk K."/>
            <person name="Murdoch R.W."/>
            <person name="Higgins S."/>
            <person name="Loffler F."/>
        </authorList>
    </citation>
    <scope>NUCLEOTIDE SEQUENCE</scope>
</reference>